<dbReference type="AlphaFoldDB" id="A0AAP4BAM0"/>
<proteinExistence type="predicted"/>
<evidence type="ECO:0000313" key="3">
    <source>
        <dbReference type="Proteomes" id="UP001300383"/>
    </source>
</evidence>
<dbReference type="Proteomes" id="UP001300383">
    <property type="component" value="Unassembled WGS sequence"/>
</dbReference>
<keyword evidence="3" id="KW-1185">Reference proteome</keyword>
<reference evidence="2 3" key="1">
    <citation type="submission" date="2023-05" db="EMBL/GenBank/DDBJ databases">
        <title>[ruminococcus] sp. nov., isolated from a pig farm feces dump.</title>
        <authorList>
            <person name="Chang Y.-H."/>
        </authorList>
    </citation>
    <scope>NUCLEOTIDE SEQUENCE [LARGE SCALE GENOMIC DNA]</scope>
    <source>
        <strain evidence="2 3">YH-rum2234</strain>
    </source>
</reference>
<accession>A0AAP4BAM0</accession>
<organism evidence="2 3">
    <name type="scientific">Fusibacillus kribbianus</name>
    <dbReference type="NCBI Taxonomy" id="3044208"/>
    <lineage>
        <taxon>Bacteria</taxon>
        <taxon>Bacillati</taxon>
        <taxon>Bacillota</taxon>
        <taxon>Clostridia</taxon>
        <taxon>Lachnospirales</taxon>
        <taxon>Lachnospiraceae</taxon>
        <taxon>Fusibacillus</taxon>
    </lineage>
</organism>
<feature type="coiled-coil region" evidence="1">
    <location>
        <begin position="546"/>
        <end position="573"/>
    </location>
</feature>
<name>A0AAP4BAM0_9FIRM</name>
<evidence type="ECO:0000313" key="2">
    <source>
        <dbReference type="EMBL" id="MDI9240919.1"/>
    </source>
</evidence>
<feature type="coiled-coil region" evidence="1">
    <location>
        <begin position="70"/>
        <end position="97"/>
    </location>
</feature>
<protein>
    <submittedName>
        <fullName evidence="2">Uncharacterized protein</fullName>
    </submittedName>
</protein>
<dbReference type="RefSeq" id="WP_283229433.1">
    <property type="nucleotide sequence ID" value="NZ_JASGBQ010000001.1"/>
</dbReference>
<dbReference type="EMBL" id="JASGBQ010000001">
    <property type="protein sequence ID" value="MDI9240919.1"/>
    <property type="molecule type" value="Genomic_DNA"/>
</dbReference>
<sequence>MNYIDLLTQEEKPILCRIITGRDFKELFKRNEQEFSKIRKGFRAKSLTEQQALSIAIVNVDKPFIAMWVNTRVDIWLKEIQENIEELEEEGSTHDIALASTMLDSVFANNVDLYLKLAGKTMDADARSKLHERMESIKSERARNAEVADRIKVLEEEKRHLLDQIAAQQSVNTIKAEYKRKIQEIEQDKDTLESLLAEAQERITELQTAPTAAKSDDADYLAQFDDTDTSVLPSVGSDEIVSLCGVISDYNGQKWLIRYADLSHNGHYHIFRKSEDVPPYFTNRDKIFYKDGPSNDGFYGIWAWSATPNEKDPSRDYILSRYNMDLDAIEVVTISEASNLDNLINLLKNGIEYQPHSHRVMFAFYASKGQYMGILCNTQELNTVNGKTAFAEDCIEVPVYEFTGGNILRLDNGLSFYRNAFAGLPSKLYQLKSPLDIVKNIVFSSISWGTYKTRGLTRAEYRTFKDFLGAIPVDDITCKIETACRCSNSAAKELLDEFLNVVWKYVDEDSLEDEIILSAISASTELQERIKALIRTDWEAENKSLLAEAQKKLDSLDAQLKSATVSLIEAQEAFNKTKLEEERLAGIIAEKEKLAEDVEVAVAERIQKARENAADFIANMAFIGGQPIQVAATKAPASVEVLPKPVITPYHTFSAFEDLNDLEVHHSWADVINTAAFELGEAGVAEKYRSGLAVFLCAAYIEKQPIFLVGPNAIDIVQAFSAAVTGYKYGMLCCEGGYCNQVITEIGTDGEDIVIINNLLASGWMNRLPEILSQKDIFYVATHPYAEDIQVEPKSLYGFMLPLFTEFFVDEKATGKYCGGYFAEDFKAYSTPKGTRKDLRVLSKLKISSLVRNRINRLVATMHGIYSATTTDEDFLYAVLPIAYASLEINELTEAIADPQKGIAISEGLKRDLQYVLGEF</sequence>
<comment type="caution">
    <text evidence="2">The sequence shown here is derived from an EMBL/GenBank/DDBJ whole genome shotgun (WGS) entry which is preliminary data.</text>
</comment>
<evidence type="ECO:0000256" key="1">
    <source>
        <dbReference type="SAM" id="Coils"/>
    </source>
</evidence>
<keyword evidence="1" id="KW-0175">Coiled coil</keyword>
<feature type="coiled-coil region" evidence="1">
    <location>
        <begin position="137"/>
        <end position="209"/>
    </location>
</feature>
<gene>
    <name evidence="2" type="ORF">QJ036_00310</name>
</gene>